<reference evidence="2 3" key="1">
    <citation type="submission" date="2018-12" db="EMBL/GenBank/DDBJ databases">
        <title>Rubrispira sanarue gen. nov., sp., nov., a member of the order Silvanigrellales, isolated from a brackish lake in Hamamatsu Japan.</title>
        <authorList>
            <person name="Maejima Y."/>
            <person name="Iino T."/>
            <person name="Muraguchi Y."/>
            <person name="Fukuda K."/>
            <person name="Nojiri H."/>
            <person name="Ohkuma M."/>
            <person name="Moriuchi R."/>
            <person name="Dohra H."/>
            <person name="Kimbara K."/>
            <person name="Shintani M."/>
        </authorList>
    </citation>
    <scope>NUCLEOTIDE SEQUENCE [LARGE SCALE GENOMIC DNA]</scope>
    <source>
        <strain evidence="2 3">RF1110005</strain>
    </source>
</reference>
<keyword evidence="3" id="KW-1185">Reference proteome</keyword>
<gene>
    <name evidence="2" type="ORF">JCM31447_24050</name>
</gene>
<protein>
    <recommendedName>
        <fullName evidence="4">SH3 domain-containing protein</fullName>
    </recommendedName>
</protein>
<evidence type="ECO:0000313" key="2">
    <source>
        <dbReference type="EMBL" id="BBH53952.1"/>
    </source>
</evidence>
<name>A0A4P2VY25_FLUSA</name>
<keyword evidence="1" id="KW-0732">Signal</keyword>
<sequence length="161" mass="18212">MKVVKIALSLLAVYGQSFAYSAPVIFMPPYERYKILNAETKYILCVNAQDNSSYFWARNTSGSYAYVRGKIHNEITGINKLGTPIFTDLFKVNVIINAKEILNICPENYYMQPADSNSKKLYQMLFISESNDYYIFPGQEEVSDKKSNNSNLDLLAGMAIG</sequence>
<evidence type="ECO:0000313" key="3">
    <source>
        <dbReference type="Proteomes" id="UP000291236"/>
    </source>
</evidence>
<evidence type="ECO:0000256" key="1">
    <source>
        <dbReference type="SAM" id="SignalP"/>
    </source>
</evidence>
<evidence type="ECO:0008006" key="4">
    <source>
        <dbReference type="Google" id="ProtNLM"/>
    </source>
</evidence>
<accession>A0A4P2VY25</accession>
<feature type="chain" id="PRO_5020660023" description="SH3 domain-containing protein" evidence="1">
    <location>
        <begin position="20"/>
        <end position="161"/>
    </location>
</feature>
<dbReference type="AlphaFoldDB" id="A0A4P2VY25"/>
<dbReference type="KEGG" id="sbf:JCM31447_24050"/>
<organism evidence="2 3">
    <name type="scientific">Fluviispira sanaruensis</name>
    <dbReference type="NCBI Taxonomy" id="2493639"/>
    <lineage>
        <taxon>Bacteria</taxon>
        <taxon>Pseudomonadati</taxon>
        <taxon>Bdellovibrionota</taxon>
        <taxon>Oligoflexia</taxon>
        <taxon>Silvanigrellales</taxon>
        <taxon>Silvanigrellaceae</taxon>
        <taxon>Fluviispira</taxon>
    </lineage>
</organism>
<feature type="signal peptide" evidence="1">
    <location>
        <begin position="1"/>
        <end position="19"/>
    </location>
</feature>
<dbReference type="EMBL" id="AP019368">
    <property type="protein sequence ID" value="BBH53952.1"/>
    <property type="molecule type" value="Genomic_DNA"/>
</dbReference>
<dbReference type="RefSeq" id="WP_130610832.1">
    <property type="nucleotide sequence ID" value="NZ_AP019368.1"/>
</dbReference>
<dbReference type="Proteomes" id="UP000291236">
    <property type="component" value="Chromosome"/>
</dbReference>
<proteinExistence type="predicted"/>